<evidence type="ECO:0000256" key="2">
    <source>
        <dbReference type="ARBA" id="ARBA00011923"/>
    </source>
</evidence>
<evidence type="ECO:0000256" key="5">
    <source>
        <dbReference type="ARBA" id="ARBA00022917"/>
    </source>
</evidence>
<dbReference type="EC" id="2.1.1.57" evidence="2"/>
<feature type="region of interest" description="Disordered" evidence="8">
    <location>
        <begin position="494"/>
        <end position="586"/>
    </location>
</feature>
<feature type="region of interest" description="Disordered" evidence="8">
    <location>
        <begin position="381"/>
        <end position="412"/>
    </location>
</feature>
<sequence length="586" mass="65751">MTSNTVGSKKSAALASASGATWIEDEKSWSDYQGLSVLKRMDMIKSVLKEGISQTRDEATAGDHVMGNTMKYLQEVLPADLRTSLPWSALVNLINTGLAKVGWSITGAHESEAPERGKTGKDCEAALTEALQGVTHWLPDAALNHTATPTTTQTVLGPVKSWQDYRAMWPVHYPDEDILRVLSPTFPRRPYRSRQDEEGGEEGKEGGREDEASPPSMTRDPHWGQRKLFLNELELLTRYAEEGDLVLYAGAAPGWHLELLSRRFFPGVAFVLVDPAPFRIEASERVKLVAGLMTDALAREYAGRENLIFISDIRRTYASEDLILEDMREQERWHEMMGPKVSMMKFRLPWRAGETEYLDGEVWTQPYAKARSTETRLVVEGPREGGGQEGEEGGTTKGGDGGGGGRKKRGRRRWVNQEYEEQCFFFNTVVRPVRHVHGVRGAALGETWDYAREVEIWREYLRRGGGPVGREEENERIARLSVVLTEHLGGGQGREWLRRVEPRLRGEGEEGKGRGRGQGPEGSGGRRHGYGQERRRKRSRDRWQREPGREGGREGRVSKNLRHGGGEGEGREERGQRDDALPGSPE</sequence>
<comment type="subunit">
    <text evidence="7">Interacts with poly(A) polymerase catalytic subunit OPG063. Interacts with OPG109 and OPG123; these interactions might help linking transcription to capping and polyadenylation.</text>
</comment>
<dbReference type="EMBL" id="SDOX01000119">
    <property type="protein sequence ID" value="TFJ82185.1"/>
    <property type="molecule type" value="Genomic_DNA"/>
</dbReference>
<feature type="compositionally biased region" description="Basic and acidic residues" evidence="8">
    <location>
        <begin position="495"/>
        <end position="513"/>
    </location>
</feature>
<feature type="region of interest" description="Disordered" evidence="8">
    <location>
        <begin position="189"/>
        <end position="222"/>
    </location>
</feature>
<protein>
    <recommendedName>
        <fullName evidence="3">Cap-specific mRNA (nucleoside-2'-O-)-methyltransferase</fullName>
        <ecNumber evidence="2">2.1.1.57</ecNumber>
    </recommendedName>
</protein>
<dbReference type="GO" id="GO:0006370">
    <property type="term" value="P:7-methylguanosine mRNA capping"/>
    <property type="evidence" value="ECO:0007669"/>
    <property type="project" value="InterPro"/>
</dbReference>
<evidence type="ECO:0000313" key="10">
    <source>
        <dbReference type="Proteomes" id="UP000355283"/>
    </source>
</evidence>
<keyword evidence="4" id="KW-0251">Elongation factor</keyword>
<keyword evidence="10" id="KW-1185">Reference proteome</keyword>
<evidence type="ECO:0000256" key="4">
    <source>
        <dbReference type="ARBA" id="ARBA00022768"/>
    </source>
</evidence>
<feature type="compositionally biased region" description="Basic residues" evidence="8">
    <location>
        <begin position="525"/>
        <end position="540"/>
    </location>
</feature>
<dbReference type="Gene3D" id="3.40.50.150">
    <property type="entry name" value="Vaccinia Virus protein VP39"/>
    <property type="match status" value="1"/>
</dbReference>
<feature type="compositionally biased region" description="Basic and acidic residues" evidence="8">
    <location>
        <begin position="541"/>
        <end position="557"/>
    </location>
</feature>
<organism evidence="9 10">
    <name type="scientific">Nannochloropsis salina CCMP1776</name>
    <dbReference type="NCBI Taxonomy" id="1027361"/>
    <lineage>
        <taxon>Eukaryota</taxon>
        <taxon>Sar</taxon>
        <taxon>Stramenopiles</taxon>
        <taxon>Ochrophyta</taxon>
        <taxon>Eustigmatophyceae</taxon>
        <taxon>Eustigmatales</taxon>
        <taxon>Monodopsidaceae</taxon>
        <taxon>Microchloropsis</taxon>
        <taxon>Microchloropsis salina</taxon>
    </lineage>
</organism>
<dbReference type="AlphaFoldDB" id="A0A4D9CXM4"/>
<feature type="compositionally biased region" description="Gly residues" evidence="8">
    <location>
        <begin position="384"/>
        <end position="404"/>
    </location>
</feature>
<comment type="caution">
    <text evidence="9">The sequence shown here is derived from an EMBL/GenBank/DDBJ whole genome shotgun (WGS) entry which is preliminary data.</text>
</comment>
<dbReference type="SUPFAM" id="SSF53335">
    <property type="entry name" value="S-adenosyl-L-methionine-dependent methyltransferases"/>
    <property type="match status" value="1"/>
</dbReference>
<keyword evidence="5" id="KW-0648">Protein biosynthesis</keyword>
<gene>
    <name evidence="9" type="ORF">NSK_006514</name>
</gene>
<feature type="compositionally biased region" description="Basic and acidic residues" evidence="8">
    <location>
        <begin position="193"/>
        <end position="211"/>
    </location>
</feature>
<dbReference type="GO" id="GO:0003746">
    <property type="term" value="F:translation elongation factor activity"/>
    <property type="evidence" value="ECO:0007669"/>
    <property type="project" value="UniProtKB-KW"/>
</dbReference>
<dbReference type="InterPro" id="IPR029063">
    <property type="entry name" value="SAM-dependent_MTases_sf"/>
</dbReference>
<evidence type="ECO:0000256" key="8">
    <source>
        <dbReference type="SAM" id="MobiDB-lite"/>
    </source>
</evidence>
<evidence type="ECO:0000313" key="9">
    <source>
        <dbReference type="EMBL" id="TFJ82185.1"/>
    </source>
</evidence>
<dbReference type="InterPro" id="IPR025804">
    <property type="entry name" value="Pox/kineto_cap_MeTfrase"/>
</dbReference>
<dbReference type="Pfam" id="PF01358">
    <property type="entry name" value="PARP_regulatory"/>
    <property type="match status" value="1"/>
</dbReference>
<feature type="compositionally biased region" description="Basic and acidic residues" evidence="8">
    <location>
        <begin position="564"/>
        <end position="580"/>
    </location>
</feature>
<comment type="subcellular location">
    <subcellularLocation>
        <location evidence="1">Virion</location>
    </subcellularLocation>
</comment>
<proteinExistence type="predicted"/>
<reference evidence="9 10" key="1">
    <citation type="submission" date="2019-01" db="EMBL/GenBank/DDBJ databases">
        <title>Nuclear Genome Assembly of the Microalgal Biofuel strain Nannochloropsis salina CCMP1776.</title>
        <authorList>
            <person name="Hovde B."/>
        </authorList>
    </citation>
    <scope>NUCLEOTIDE SEQUENCE [LARGE SCALE GENOMIC DNA]</scope>
    <source>
        <strain evidence="9 10">CCMP1776</strain>
    </source>
</reference>
<dbReference type="Proteomes" id="UP000355283">
    <property type="component" value="Unassembled WGS sequence"/>
</dbReference>
<name>A0A4D9CXM4_9STRA</name>
<evidence type="ECO:0000256" key="1">
    <source>
        <dbReference type="ARBA" id="ARBA00004328"/>
    </source>
</evidence>
<dbReference type="InterPro" id="IPR000176">
    <property type="entry name" value="mRNA_MeTrfase-like"/>
</dbReference>
<evidence type="ECO:0000256" key="7">
    <source>
        <dbReference type="ARBA" id="ARBA00046511"/>
    </source>
</evidence>
<accession>A0A4D9CXM4</accession>
<dbReference type="CDD" id="cd20760">
    <property type="entry name" value="capping_2-OMTase_Mimiviridae"/>
    <property type="match status" value="1"/>
</dbReference>
<comment type="function">
    <text evidence="6">Displays methyltransferase, positive regulation of the poly(A) polymerase and transcription elongation activities. Involved in the modification of both mRNA ends and in intermediate and late gene positive transcription elongation. At the mRNAs 5' end, methylates the ribose 2' OH group of the first transcribed nucleotide, thereby producing a 2'-O-methylpurine cap. At the 3' end, functions as a processivity factor which stimulates the activity of the viral poly(A) polymerase OPG063 that creates mRNA's poly(A) tail. In the presence of OPG102, OPG063 does not dissociate from the RNA allowing tail elongation to around 250 adenylates.</text>
</comment>
<dbReference type="PROSITE" id="PS51612">
    <property type="entry name" value="SAM_MT_2O_PK"/>
    <property type="match status" value="1"/>
</dbReference>
<dbReference type="GO" id="GO:0004483">
    <property type="term" value="F:methyltransferase cap1 activity"/>
    <property type="evidence" value="ECO:0007669"/>
    <property type="project" value="UniProtKB-EC"/>
</dbReference>
<evidence type="ECO:0000256" key="3">
    <source>
        <dbReference type="ARBA" id="ARBA00015701"/>
    </source>
</evidence>
<dbReference type="OrthoDB" id="270189at2759"/>
<evidence type="ECO:0000256" key="6">
    <source>
        <dbReference type="ARBA" id="ARBA00034661"/>
    </source>
</evidence>